<keyword evidence="4" id="KW-1185">Reference proteome</keyword>
<sequence>MNILITGGCGFIGSHVAERFFKEGHKICIIDNLSTGTKANLSVDYDFYQLNVTDKNCEEVFRTNNIDCVIHLAAQVDVAVSNADAYLDSESNILGLINMLDLARKYKVRKFLFASSAAVYGNTEDLPIIENTELQPVSVYGMNKQVGEYYCRQWSELYGLKTVILRFANVYGPRQGLAGEAGVVSIFMQRMLEEKEVVVYGDGTQTRDYIFVEDVADAVFRAATSKVTSQIMNVATNTETSLADVIAALGDMHAIKGVRFAERRTGEVAHSRLDNFLVRQELGWQQKYSLREGLAKTYTWYQAHWTEQATAAAIDMPSNSFSRWRPHIENSGMFILMLLFSWNSLYGGTIDYRLGLDYNYIYIGLMGILYGKKQSLPAVAFSAVLFIGTALARGGDFVSIMYQAQYLTHLAAYLCIGVATGYVRDNSERIAADKQMELDAINSQYNFMRTLYLECNQRKDELHSQIINANDSIGKIYNIVRALNSLKMEDISNEAIGIVGKIMQTDGVALYTVNRGKTYWRLKVQSSGYGDDQAKSIKIADSEYARYIMDKKRMFINNELRPDSPLMAAPVIYEGRVIAIVALKNLPFENLTLYHENLFQIVVMLVTDAFTKAYLYDKELEDQKYIAQTEILTPEKFEDVLEAVESRRQLYGQEHLLLKVIEPYGTYEEVYQRLAGKVRDEDYVGLRQDGALYLLMLNIPVAMAAEVQQRLSEAGIQTSMIMGGCDDE</sequence>
<dbReference type="AlphaFoldDB" id="A0A1M6G995"/>
<dbReference type="Proteomes" id="UP000322917">
    <property type="component" value="Unassembled WGS sequence"/>
</dbReference>
<gene>
    <name evidence="3" type="ORF">SAMN02745170_01673</name>
</gene>
<dbReference type="Pfam" id="PF01370">
    <property type="entry name" value="Epimerase"/>
    <property type="match status" value="1"/>
</dbReference>
<evidence type="ECO:0000259" key="2">
    <source>
        <dbReference type="Pfam" id="PF01370"/>
    </source>
</evidence>
<feature type="domain" description="NAD-dependent epimerase/dehydratase" evidence="2">
    <location>
        <begin position="3"/>
        <end position="235"/>
    </location>
</feature>
<accession>A0A1M6G995</accession>
<evidence type="ECO:0000313" key="3">
    <source>
        <dbReference type="EMBL" id="SHJ06488.1"/>
    </source>
</evidence>
<dbReference type="Gene3D" id="3.90.25.10">
    <property type="entry name" value="UDP-galactose 4-epimerase, domain 1"/>
    <property type="match status" value="1"/>
</dbReference>
<evidence type="ECO:0000256" key="1">
    <source>
        <dbReference type="ARBA" id="ARBA00007637"/>
    </source>
</evidence>
<dbReference type="OrthoDB" id="9771073at2"/>
<name>A0A1M6G995_9FIRM</name>
<dbReference type="PANTHER" id="PTHR43000">
    <property type="entry name" value="DTDP-D-GLUCOSE 4,6-DEHYDRATASE-RELATED"/>
    <property type="match status" value="1"/>
</dbReference>
<organism evidence="3 4">
    <name type="scientific">Propionispora hippei DSM 15287</name>
    <dbReference type="NCBI Taxonomy" id="1123003"/>
    <lineage>
        <taxon>Bacteria</taxon>
        <taxon>Bacillati</taxon>
        <taxon>Bacillota</taxon>
        <taxon>Negativicutes</taxon>
        <taxon>Selenomonadales</taxon>
        <taxon>Sporomusaceae</taxon>
        <taxon>Propionispora</taxon>
    </lineage>
</organism>
<dbReference type="RefSeq" id="WP_149734452.1">
    <property type="nucleotide sequence ID" value="NZ_FQZD01000011.1"/>
</dbReference>
<dbReference type="Gene3D" id="3.30.450.40">
    <property type="match status" value="1"/>
</dbReference>
<dbReference type="Gene3D" id="3.40.50.720">
    <property type="entry name" value="NAD(P)-binding Rossmann-like Domain"/>
    <property type="match status" value="1"/>
</dbReference>
<evidence type="ECO:0000313" key="4">
    <source>
        <dbReference type="Proteomes" id="UP000322917"/>
    </source>
</evidence>
<dbReference type="InterPro" id="IPR001509">
    <property type="entry name" value="Epimerase_deHydtase"/>
</dbReference>
<dbReference type="SUPFAM" id="SSF51735">
    <property type="entry name" value="NAD(P)-binding Rossmann-fold domains"/>
    <property type="match status" value="1"/>
</dbReference>
<dbReference type="InterPro" id="IPR036291">
    <property type="entry name" value="NAD(P)-bd_dom_sf"/>
</dbReference>
<dbReference type="EMBL" id="FQZD01000011">
    <property type="protein sequence ID" value="SHJ06488.1"/>
    <property type="molecule type" value="Genomic_DNA"/>
</dbReference>
<proteinExistence type="inferred from homology"/>
<comment type="similarity">
    <text evidence="1">Belongs to the NAD(P)-dependent epimerase/dehydratase family.</text>
</comment>
<reference evidence="3 4" key="1">
    <citation type="submission" date="2016-11" db="EMBL/GenBank/DDBJ databases">
        <authorList>
            <person name="Varghese N."/>
            <person name="Submissions S."/>
        </authorList>
    </citation>
    <scope>NUCLEOTIDE SEQUENCE [LARGE SCALE GENOMIC DNA]</scope>
    <source>
        <strain evidence="3 4">DSM 15287</strain>
    </source>
</reference>
<dbReference type="SUPFAM" id="SSF55781">
    <property type="entry name" value="GAF domain-like"/>
    <property type="match status" value="1"/>
</dbReference>
<dbReference type="InterPro" id="IPR029016">
    <property type="entry name" value="GAF-like_dom_sf"/>
</dbReference>
<protein>
    <submittedName>
        <fullName evidence="3">Nucleoside-diphosphate-sugar epimerase</fullName>
    </submittedName>
</protein>